<sequence length="147" mass="16915">MNLNILDIGFILSNDLDWYARDGQKIAHFASGGTDLLPKSVVNDRLGWEEICTYFDEQESNPIEIEVCEDNLPYFNNEQEKSRYLSSFIVMAHKGLYSYDIDFKENNYKLIAYPKYEVPTVAKQSILSKLPCIKLTTIIEGFMIIVA</sequence>
<gene>
    <name evidence="1" type="ORF">LNQ82_02415</name>
</gene>
<dbReference type="Proteomes" id="UP001056819">
    <property type="component" value="Chromosome"/>
</dbReference>
<proteinExistence type="predicted"/>
<dbReference type="RefSeq" id="WP_034333170.1">
    <property type="nucleotide sequence ID" value="NZ_CP097501.1"/>
</dbReference>
<organism evidence="1 2">
    <name type="scientific">Conchiformibius steedae DSM 2580</name>
    <dbReference type="NCBI Taxonomy" id="1121352"/>
    <lineage>
        <taxon>Bacteria</taxon>
        <taxon>Pseudomonadati</taxon>
        <taxon>Pseudomonadota</taxon>
        <taxon>Betaproteobacteria</taxon>
        <taxon>Neisseriales</taxon>
        <taxon>Neisseriaceae</taxon>
        <taxon>Conchiformibius</taxon>
    </lineage>
</organism>
<name>A0AAE9HWV4_9NEIS</name>
<evidence type="ECO:0000313" key="1">
    <source>
        <dbReference type="EMBL" id="URD68036.1"/>
    </source>
</evidence>
<evidence type="ECO:0000313" key="2">
    <source>
        <dbReference type="Proteomes" id="UP001056819"/>
    </source>
</evidence>
<protein>
    <submittedName>
        <fullName evidence="1">Uncharacterized protein</fullName>
    </submittedName>
</protein>
<reference evidence="1" key="1">
    <citation type="submission" date="2022-05" db="EMBL/GenBank/DDBJ databases">
        <title>Alysiella filiformis genome sequencing.</title>
        <authorList>
            <person name="Viehboeck T."/>
        </authorList>
    </citation>
    <scope>NUCLEOTIDE SEQUENCE</scope>
    <source>
        <strain evidence="1">DSM 2580</strain>
    </source>
</reference>
<dbReference type="EMBL" id="CP097501">
    <property type="protein sequence ID" value="URD68036.1"/>
    <property type="molecule type" value="Genomic_DNA"/>
</dbReference>
<accession>A0AAE9HWV4</accession>
<dbReference type="AlphaFoldDB" id="A0AAE9HWV4"/>